<comment type="caution">
    <text evidence="1">The sequence shown here is derived from an EMBL/GenBank/DDBJ whole genome shotgun (WGS) entry which is preliminary data.</text>
</comment>
<evidence type="ECO:0000313" key="1">
    <source>
        <dbReference type="EMBL" id="GEO38282.1"/>
    </source>
</evidence>
<evidence type="ECO:0008006" key="3">
    <source>
        <dbReference type="Google" id="ProtNLM"/>
    </source>
</evidence>
<organism evidence="1 2">
    <name type="scientific">Skermanella aerolata</name>
    <dbReference type="NCBI Taxonomy" id="393310"/>
    <lineage>
        <taxon>Bacteria</taxon>
        <taxon>Pseudomonadati</taxon>
        <taxon>Pseudomonadota</taxon>
        <taxon>Alphaproteobacteria</taxon>
        <taxon>Rhodospirillales</taxon>
        <taxon>Azospirillaceae</taxon>
        <taxon>Skermanella</taxon>
    </lineage>
</organism>
<dbReference type="RefSeq" id="WP_157599336.1">
    <property type="nucleotide sequence ID" value="NZ_BJYZ01000009.1"/>
</dbReference>
<accession>A0A512DP79</accession>
<dbReference type="AlphaFoldDB" id="A0A512DP79"/>
<dbReference type="Proteomes" id="UP000321523">
    <property type="component" value="Unassembled WGS sequence"/>
</dbReference>
<gene>
    <name evidence="1" type="ORF">SAE02_24300</name>
</gene>
<keyword evidence="2" id="KW-1185">Reference proteome</keyword>
<protein>
    <recommendedName>
        <fullName evidence="3">HipA N-terminal subdomain 1 domain-containing protein</fullName>
    </recommendedName>
</protein>
<proteinExistence type="predicted"/>
<reference evidence="1 2" key="1">
    <citation type="submission" date="2019-07" db="EMBL/GenBank/DDBJ databases">
        <title>Whole genome shotgun sequence of Skermanella aerolata NBRC 106429.</title>
        <authorList>
            <person name="Hosoyama A."/>
            <person name="Uohara A."/>
            <person name="Ohji S."/>
            <person name="Ichikawa N."/>
        </authorList>
    </citation>
    <scope>NUCLEOTIDE SEQUENCE [LARGE SCALE GENOMIC DNA]</scope>
    <source>
        <strain evidence="1 2">NBRC 106429</strain>
    </source>
</reference>
<name>A0A512DP79_9PROT</name>
<sequence>MKSELAAFMAGRVVGTVTQDSRGSLTFTYDEGWPPNSVWRQKQWRAGWSSLPE</sequence>
<dbReference type="EMBL" id="BJYZ01000009">
    <property type="protein sequence ID" value="GEO38282.1"/>
    <property type="molecule type" value="Genomic_DNA"/>
</dbReference>
<evidence type="ECO:0000313" key="2">
    <source>
        <dbReference type="Proteomes" id="UP000321523"/>
    </source>
</evidence>